<reference evidence="1 2" key="1">
    <citation type="submission" date="2023-01" db="EMBL/GenBank/DDBJ databases">
        <authorList>
            <person name="Whitehead M."/>
        </authorList>
    </citation>
    <scope>NUCLEOTIDE SEQUENCE [LARGE SCALE GENOMIC DNA]</scope>
</reference>
<sequence length="69" mass="7937">MQFYNRKYGTNIKIKKDARTAYRIGHWRQKSKSEGGCLVPKITNILPSENIGGECIVNPRGYRISGYFI</sequence>
<keyword evidence="2" id="KW-1185">Reference proteome</keyword>
<evidence type="ECO:0000313" key="1">
    <source>
        <dbReference type="EMBL" id="CAI6366787.1"/>
    </source>
</evidence>
<proteinExistence type="predicted"/>
<dbReference type="Proteomes" id="UP001160148">
    <property type="component" value="Unassembled WGS sequence"/>
</dbReference>
<accession>A0AAV0XFC9</accession>
<dbReference type="AlphaFoldDB" id="A0AAV0XFC9"/>
<organism evidence="1 2">
    <name type="scientific">Macrosiphum euphorbiae</name>
    <name type="common">potato aphid</name>
    <dbReference type="NCBI Taxonomy" id="13131"/>
    <lineage>
        <taxon>Eukaryota</taxon>
        <taxon>Metazoa</taxon>
        <taxon>Ecdysozoa</taxon>
        <taxon>Arthropoda</taxon>
        <taxon>Hexapoda</taxon>
        <taxon>Insecta</taxon>
        <taxon>Pterygota</taxon>
        <taxon>Neoptera</taxon>
        <taxon>Paraneoptera</taxon>
        <taxon>Hemiptera</taxon>
        <taxon>Sternorrhyncha</taxon>
        <taxon>Aphidomorpha</taxon>
        <taxon>Aphidoidea</taxon>
        <taxon>Aphididae</taxon>
        <taxon>Macrosiphini</taxon>
        <taxon>Macrosiphum</taxon>
    </lineage>
</organism>
<dbReference type="EMBL" id="CARXXK010000004">
    <property type="protein sequence ID" value="CAI6366787.1"/>
    <property type="molecule type" value="Genomic_DNA"/>
</dbReference>
<comment type="caution">
    <text evidence="1">The sequence shown here is derived from an EMBL/GenBank/DDBJ whole genome shotgun (WGS) entry which is preliminary data.</text>
</comment>
<evidence type="ECO:0008006" key="3">
    <source>
        <dbReference type="Google" id="ProtNLM"/>
    </source>
</evidence>
<evidence type="ECO:0000313" key="2">
    <source>
        <dbReference type="Proteomes" id="UP001160148"/>
    </source>
</evidence>
<name>A0AAV0XFC9_9HEMI</name>
<protein>
    <recommendedName>
        <fullName evidence="3">Ribosomal protein L2</fullName>
    </recommendedName>
</protein>
<gene>
    <name evidence="1" type="ORF">MEUPH1_LOCUS21332</name>
</gene>